<keyword evidence="3" id="KW-0378">Hydrolase</keyword>
<reference evidence="8" key="1">
    <citation type="journal article" date="2019" name="Int. J. Syst. Evol. Microbiol.">
        <title>The Global Catalogue of Microorganisms (GCM) 10K type strain sequencing project: providing services to taxonomists for standard genome sequencing and annotation.</title>
        <authorList>
            <consortium name="The Broad Institute Genomics Platform"/>
            <consortium name="The Broad Institute Genome Sequencing Center for Infectious Disease"/>
            <person name="Wu L."/>
            <person name="Ma J."/>
        </authorList>
    </citation>
    <scope>NUCLEOTIDE SEQUENCE [LARGE SCALE GENOMIC DNA]</scope>
    <source>
        <strain evidence="8">KACC 14058</strain>
    </source>
</reference>
<sequence>MGKLYFQTKSTEKIGLYVENNKVEAIQIDRPTLSMSVGSIYVGKVRNVDKKMEAAFVELENGIVGFLPQKECPFIMNTSIHTVLTNGMTILVQVIKEAYQDKGPRLSCNITIGGDSIVYLPYGEYIAVSKKIKEQKEEYEQFFTQLLLEKEGVIVRTNSVNKSKATLHQELGELRQTFQHLKQQSDSIKKPTLLYRKDIIPTKMMNQYRSVPIEEIIFDQYSTMKQMEKIYPEWKAIMQVREKLPLMEGKTIDQLLQASLEKTIQTTEGITLTIDETEALTVIDIDSSKFKSNQSKQLTLLQINIQAIQTICREIQKRNISGIIVIDFLKMKDEKERQIVVNQLQERCKRDPIRTEIFGFTKLGLLEMTRKREQISLLQLMSDSSLSNHITLNVQSVAYRLEREILEYGDSKAEACCIRTSKQIAEFTSMLVKNKRIDLEVYVLIDSSKNTYITERVGTKEMVMEYIDTQQHFVIDKLV</sequence>
<dbReference type="InterPro" id="IPR012340">
    <property type="entry name" value="NA-bd_OB-fold"/>
</dbReference>
<dbReference type="RefSeq" id="WP_390199324.1">
    <property type="nucleotide sequence ID" value="NZ_JBHSDV010000003.1"/>
</dbReference>
<dbReference type="PANTHER" id="PTHR30001">
    <property type="entry name" value="RIBONUCLEASE"/>
    <property type="match status" value="1"/>
</dbReference>
<gene>
    <name evidence="7" type="ORF">ACFOZ1_11165</name>
</gene>
<dbReference type="SMART" id="SM00316">
    <property type="entry name" value="S1"/>
    <property type="match status" value="1"/>
</dbReference>
<dbReference type="CDD" id="cd04453">
    <property type="entry name" value="S1_RNase_E"/>
    <property type="match status" value="1"/>
</dbReference>
<keyword evidence="8" id="KW-1185">Reference proteome</keyword>
<accession>A0ABV8VW01</accession>
<dbReference type="Pfam" id="PF10150">
    <property type="entry name" value="RNase_E_G"/>
    <property type="match status" value="1"/>
</dbReference>
<organism evidence="7 8">
    <name type="scientific">Gracilibacillus marinus</name>
    <dbReference type="NCBI Taxonomy" id="630535"/>
    <lineage>
        <taxon>Bacteria</taxon>
        <taxon>Bacillati</taxon>
        <taxon>Bacillota</taxon>
        <taxon>Bacilli</taxon>
        <taxon>Bacillales</taxon>
        <taxon>Bacillaceae</taxon>
        <taxon>Gracilibacillus</taxon>
    </lineage>
</organism>
<evidence type="ECO:0000313" key="7">
    <source>
        <dbReference type="EMBL" id="MFC4388359.1"/>
    </source>
</evidence>
<evidence type="ECO:0000313" key="8">
    <source>
        <dbReference type="Proteomes" id="UP001595880"/>
    </source>
</evidence>
<keyword evidence="2" id="KW-0479">Metal-binding</keyword>
<dbReference type="SUPFAM" id="SSF50249">
    <property type="entry name" value="Nucleic acid-binding proteins"/>
    <property type="match status" value="1"/>
</dbReference>
<dbReference type="InterPro" id="IPR003029">
    <property type="entry name" value="S1_domain"/>
</dbReference>
<dbReference type="Gene3D" id="2.40.50.140">
    <property type="entry name" value="Nucleic acid-binding proteins"/>
    <property type="match status" value="1"/>
</dbReference>
<comment type="cofactor">
    <cofactor evidence="1">
        <name>Mg(2+)</name>
        <dbReference type="ChEBI" id="CHEBI:18420"/>
    </cofactor>
</comment>
<keyword evidence="5" id="KW-0694">RNA-binding</keyword>
<evidence type="ECO:0000256" key="5">
    <source>
        <dbReference type="ARBA" id="ARBA00022884"/>
    </source>
</evidence>
<evidence type="ECO:0000256" key="1">
    <source>
        <dbReference type="ARBA" id="ARBA00001946"/>
    </source>
</evidence>
<dbReference type="EMBL" id="JBHSDV010000003">
    <property type="protein sequence ID" value="MFC4388359.1"/>
    <property type="molecule type" value="Genomic_DNA"/>
</dbReference>
<dbReference type="Proteomes" id="UP001595880">
    <property type="component" value="Unassembled WGS sequence"/>
</dbReference>
<dbReference type="PANTHER" id="PTHR30001:SF0">
    <property type="entry name" value="RIBONUCLEASE G"/>
    <property type="match status" value="1"/>
</dbReference>
<dbReference type="PROSITE" id="PS50126">
    <property type="entry name" value="S1"/>
    <property type="match status" value="1"/>
</dbReference>
<evidence type="ECO:0000256" key="3">
    <source>
        <dbReference type="ARBA" id="ARBA00022801"/>
    </source>
</evidence>
<keyword evidence="4" id="KW-0460">Magnesium</keyword>
<protein>
    <submittedName>
        <fullName evidence="7">Ribonuclease E/G</fullName>
    </submittedName>
</protein>
<evidence type="ECO:0000256" key="4">
    <source>
        <dbReference type="ARBA" id="ARBA00022842"/>
    </source>
</evidence>
<dbReference type="InterPro" id="IPR004659">
    <property type="entry name" value="RNase_E/G"/>
</dbReference>
<feature type="domain" description="S1 motif" evidence="6">
    <location>
        <begin position="38"/>
        <end position="109"/>
    </location>
</feature>
<name>A0ABV8VW01_9BACI</name>
<dbReference type="InterPro" id="IPR019307">
    <property type="entry name" value="RNA-bd_AU-1/RNase_E/G"/>
</dbReference>
<comment type="caution">
    <text evidence="7">The sequence shown here is derived from an EMBL/GenBank/DDBJ whole genome shotgun (WGS) entry which is preliminary data.</text>
</comment>
<dbReference type="Pfam" id="PF00575">
    <property type="entry name" value="S1"/>
    <property type="match status" value="1"/>
</dbReference>
<evidence type="ECO:0000259" key="6">
    <source>
        <dbReference type="PROSITE" id="PS50126"/>
    </source>
</evidence>
<evidence type="ECO:0000256" key="2">
    <source>
        <dbReference type="ARBA" id="ARBA00022723"/>
    </source>
</evidence>
<proteinExistence type="predicted"/>